<reference evidence="2 3" key="1">
    <citation type="journal article" date="2021" name="Nat. Plants">
        <title>The Taxus genome provides insights into paclitaxel biosynthesis.</title>
        <authorList>
            <person name="Xiong X."/>
            <person name="Gou J."/>
            <person name="Liao Q."/>
            <person name="Li Y."/>
            <person name="Zhou Q."/>
            <person name="Bi G."/>
            <person name="Li C."/>
            <person name="Du R."/>
            <person name="Wang X."/>
            <person name="Sun T."/>
            <person name="Guo L."/>
            <person name="Liang H."/>
            <person name="Lu P."/>
            <person name="Wu Y."/>
            <person name="Zhang Z."/>
            <person name="Ro D.K."/>
            <person name="Shang Y."/>
            <person name="Huang S."/>
            <person name="Yan J."/>
        </authorList>
    </citation>
    <scope>NUCLEOTIDE SEQUENCE [LARGE SCALE GENOMIC DNA]</scope>
    <source>
        <strain evidence="2">Ta-2019</strain>
    </source>
</reference>
<proteinExistence type="predicted"/>
<feature type="compositionally biased region" description="Basic residues" evidence="1">
    <location>
        <begin position="28"/>
        <end position="38"/>
    </location>
</feature>
<organism evidence="2 3">
    <name type="scientific">Taxus chinensis</name>
    <name type="common">Chinese yew</name>
    <name type="synonym">Taxus wallichiana var. chinensis</name>
    <dbReference type="NCBI Taxonomy" id="29808"/>
    <lineage>
        <taxon>Eukaryota</taxon>
        <taxon>Viridiplantae</taxon>
        <taxon>Streptophyta</taxon>
        <taxon>Embryophyta</taxon>
        <taxon>Tracheophyta</taxon>
        <taxon>Spermatophyta</taxon>
        <taxon>Pinopsida</taxon>
        <taxon>Pinidae</taxon>
        <taxon>Conifers II</taxon>
        <taxon>Cupressales</taxon>
        <taxon>Taxaceae</taxon>
        <taxon>Taxus</taxon>
    </lineage>
</organism>
<gene>
    <name evidence="2" type="ORF">KI387_032958</name>
</gene>
<evidence type="ECO:0000313" key="3">
    <source>
        <dbReference type="Proteomes" id="UP000824469"/>
    </source>
</evidence>
<evidence type="ECO:0000256" key="1">
    <source>
        <dbReference type="SAM" id="MobiDB-lite"/>
    </source>
</evidence>
<feature type="non-terminal residue" evidence="2">
    <location>
        <position position="1"/>
    </location>
</feature>
<feature type="compositionally biased region" description="Basic residues" evidence="1">
    <location>
        <begin position="1"/>
        <end position="18"/>
    </location>
</feature>
<sequence length="53" mass="6384">DRKLSGRKKDKKQRKFEKKRAYDDQRRGGMKRGKVRRKNQTDMGKDGSDDERD</sequence>
<protein>
    <submittedName>
        <fullName evidence="2">Uncharacterized protein</fullName>
    </submittedName>
</protein>
<dbReference type="EMBL" id="JAHRHJ020003813">
    <property type="protein sequence ID" value="KAH9288841.1"/>
    <property type="molecule type" value="Genomic_DNA"/>
</dbReference>
<evidence type="ECO:0000313" key="2">
    <source>
        <dbReference type="EMBL" id="KAH9288841.1"/>
    </source>
</evidence>
<accession>A0AA38BWU6</accession>
<comment type="caution">
    <text evidence="2">The sequence shown here is derived from an EMBL/GenBank/DDBJ whole genome shotgun (WGS) entry which is preliminary data.</text>
</comment>
<feature type="region of interest" description="Disordered" evidence="1">
    <location>
        <begin position="1"/>
        <end position="53"/>
    </location>
</feature>
<keyword evidence="3" id="KW-1185">Reference proteome</keyword>
<name>A0AA38BWU6_TAXCH</name>
<dbReference type="Proteomes" id="UP000824469">
    <property type="component" value="Unassembled WGS sequence"/>
</dbReference>
<dbReference type="AlphaFoldDB" id="A0AA38BWU6"/>